<protein>
    <submittedName>
        <fullName evidence="2">Uncharacterized protein</fullName>
    </submittedName>
</protein>
<comment type="caution">
    <text evidence="2">The sequence shown here is derived from an EMBL/GenBank/DDBJ whole genome shotgun (WGS) entry which is preliminary data.</text>
</comment>
<organism evidence="2 3">
    <name type="scientific">Tenacibaculum caenipelagi</name>
    <dbReference type="NCBI Taxonomy" id="1325435"/>
    <lineage>
        <taxon>Bacteria</taxon>
        <taxon>Pseudomonadati</taxon>
        <taxon>Bacteroidota</taxon>
        <taxon>Flavobacteriia</taxon>
        <taxon>Flavobacteriales</taxon>
        <taxon>Flavobacteriaceae</taxon>
        <taxon>Tenacibaculum</taxon>
    </lineage>
</organism>
<feature type="transmembrane region" description="Helical" evidence="1">
    <location>
        <begin position="106"/>
        <end position="126"/>
    </location>
</feature>
<dbReference type="Proteomes" id="UP000295390">
    <property type="component" value="Unassembled WGS sequence"/>
</dbReference>
<keyword evidence="1" id="KW-0472">Membrane</keyword>
<gene>
    <name evidence="2" type="ORF">DFQ07_0069</name>
</gene>
<evidence type="ECO:0000256" key="1">
    <source>
        <dbReference type="SAM" id="Phobius"/>
    </source>
</evidence>
<dbReference type="AlphaFoldDB" id="A0A4R6TN94"/>
<dbReference type="EMBL" id="SNYH01000001">
    <property type="protein sequence ID" value="TDQ29749.1"/>
    <property type="molecule type" value="Genomic_DNA"/>
</dbReference>
<keyword evidence="1" id="KW-1133">Transmembrane helix</keyword>
<feature type="transmembrane region" description="Helical" evidence="1">
    <location>
        <begin position="132"/>
        <end position="155"/>
    </location>
</feature>
<evidence type="ECO:0000313" key="3">
    <source>
        <dbReference type="Proteomes" id="UP000295390"/>
    </source>
</evidence>
<reference evidence="2 3" key="1">
    <citation type="submission" date="2019-03" db="EMBL/GenBank/DDBJ databases">
        <title>Genomic Encyclopedia of Type Strains, Phase III (KMG-III): the genomes of soil and plant-associated and newly described type strains.</title>
        <authorList>
            <person name="Whitman W."/>
        </authorList>
    </citation>
    <scope>NUCLEOTIDE SEQUENCE [LARGE SCALE GENOMIC DNA]</scope>
    <source>
        <strain evidence="2 3">CECT 8283</strain>
    </source>
</reference>
<name>A0A4R6TN94_9FLAO</name>
<feature type="transmembrane region" description="Helical" evidence="1">
    <location>
        <begin position="80"/>
        <end position="99"/>
    </location>
</feature>
<accession>A0A4R6TN94</accession>
<sequence>MQIHGVIHQFPRELKLLILVFVSTLSIGFFGGISFVKDTTNANPKGIEERYLGNENDEEATKMMFKKSSGEIKTLVHNHILSLSVIFFLMALILVTTGVHTKLKLFLMLEPFVSIICTFGGIYLMWTGITWMKYVVIISGFLMTSVYAVSIIVIIQQLFFNRRSIE</sequence>
<keyword evidence="3" id="KW-1185">Reference proteome</keyword>
<feature type="transmembrane region" description="Helical" evidence="1">
    <location>
        <begin position="16"/>
        <end position="36"/>
    </location>
</feature>
<dbReference type="OrthoDB" id="1188781at2"/>
<keyword evidence="1" id="KW-0812">Transmembrane</keyword>
<proteinExistence type="predicted"/>
<evidence type="ECO:0000313" key="2">
    <source>
        <dbReference type="EMBL" id="TDQ29749.1"/>
    </source>
</evidence>
<dbReference type="RefSeq" id="WP_133534301.1">
    <property type="nucleotide sequence ID" value="NZ_SNYH01000001.1"/>
</dbReference>